<evidence type="ECO:0000256" key="1">
    <source>
        <dbReference type="ARBA" id="ARBA00022741"/>
    </source>
</evidence>
<keyword evidence="3 7" id="KW-0347">Helicase</keyword>
<organism evidence="7 8">
    <name type="scientific">Vibrio anguillarum</name>
    <name type="common">Listonella anguillarum</name>
    <dbReference type="NCBI Taxonomy" id="55601"/>
    <lineage>
        <taxon>Bacteria</taxon>
        <taxon>Pseudomonadati</taxon>
        <taxon>Pseudomonadota</taxon>
        <taxon>Gammaproteobacteria</taxon>
        <taxon>Vibrionales</taxon>
        <taxon>Vibrionaceae</taxon>
        <taxon>Vibrio</taxon>
    </lineage>
</organism>
<dbReference type="GO" id="GO:0004386">
    <property type="term" value="F:helicase activity"/>
    <property type="evidence" value="ECO:0007669"/>
    <property type="project" value="UniProtKB-KW"/>
</dbReference>
<dbReference type="KEGG" id="vau:VANGNB10_cI1336"/>
<dbReference type="InterPro" id="IPR027417">
    <property type="entry name" value="P-loop_NTPase"/>
</dbReference>
<evidence type="ECO:0000259" key="5">
    <source>
        <dbReference type="PROSITE" id="PS51192"/>
    </source>
</evidence>
<evidence type="ECO:0000256" key="3">
    <source>
        <dbReference type="ARBA" id="ARBA00022806"/>
    </source>
</evidence>
<dbReference type="InterPro" id="IPR050474">
    <property type="entry name" value="Hel308_SKI2-like"/>
</dbReference>
<dbReference type="EMBL" id="RDOM01000057">
    <property type="protein sequence ID" value="MBF4273668.1"/>
    <property type="molecule type" value="Genomic_DNA"/>
</dbReference>
<dbReference type="GO" id="GO:0003676">
    <property type="term" value="F:nucleic acid binding"/>
    <property type="evidence" value="ECO:0007669"/>
    <property type="project" value="InterPro"/>
</dbReference>
<sequence>MSELLDIHMLVRKLEKASIQNQLPSSFSSENLVSFEDNEIRALVSHASVLSLGTSDDVNESYEIITRLLEETSGNSKLVKGAAEVILSRIGNFPGRDLLRSRYAIESGIPAPLRLEIIARESENTITDETDNEIQLTDFQLQLFRSLESEQNLSISAPTSAGKSFVLNLSLSNQIKEKSCNSIVYVVPTRALISEVSTRVRSAIKRIGQDKAIIRTTPFPVDRTKVRTNVVYIFTQERLLSFLSATDVEPQIDTLIVDEAHEIQNGKRGIILQTAIDIALRKFCNAKLLFASPLIQNPEYFLSLFQRTSNGKFFTEVISPVSQNILLVNQVARKPTKMHISLLNSIGTTEIGEFVLPFQLRNSKHQQIANLALSLSDDDSVIAFSNTPSSAEERAVQAAQLAQNIDVSEDIEMFISFIKQEIHPNYALINCLKKGIAFHYGNMPSLLRTGVEDLFRNGDVKVVFCTSTLLQGVNLPAKHIIIENPKSGDNGMTRADFLNLAGRAGRLLNEFHGNVWCIRPEEWESPCYTGDKLQTITSSISNILIDGGTELQKAINPDTTEDSWDEKRQDEADVAIGKLYNDYLDTKDFSFMEQYRTDINSRELDQTIEVVRSLEVTLPEEIIKRNQSLRPDQLDKLYTYLLEQNNIEDFYPIYPYLSGAKARVEKILGVIEVCFEWKLHEKFKSWLSFLAYQWVWGVPIGKILHERVSFLESTKERENINPTKVVRSCLKVLETDIRFKMVKYFSAYLDVLKYIALEEELKSAETIEPYHIYLEFGSCKKSVLNLMSVGLSRFTAIHLDKCFNFSESDEPEEYLAELQRINIHKLKMPRLCINEVATLIT</sequence>
<gene>
    <name evidence="7" type="ORF">EAY07_16860</name>
</gene>
<evidence type="ECO:0000313" key="8">
    <source>
        <dbReference type="Proteomes" id="UP000722957"/>
    </source>
</evidence>
<dbReference type="GO" id="GO:0016787">
    <property type="term" value="F:hydrolase activity"/>
    <property type="evidence" value="ECO:0007669"/>
    <property type="project" value="UniProtKB-KW"/>
</dbReference>
<dbReference type="Gene3D" id="3.40.50.300">
    <property type="entry name" value="P-loop containing nucleotide triphosphate hydrolases"/>
    <property type="match status" value="2"/>
</dbReference>
<keyword evidence="4" id="KW-0067">ATP-binding</keyword>
<dbReference type="Pfam" id="PF00271">
    <property type="entry name" value="Helicase_C"/>
    <property type="match status" value="1"/>
</dbReference>
<evidence type="ECO:0000256" key="2">
    <source>
        <dbReference type="ARBA" id="ARBA00022801"/>
    </source>
</evidence>
<evidence type="ECO:0000256" key="4">
    <source>
        <dbReference type="ARBA" id="ARBA00022840"/>
    </source>
</evidence>
<comment type="caution">
    <text evidence="7">The sequence shown here is derived from an EMBL/GenBank/DDBJ whole genome shotgun (WGS) entry which is preliminary data.</text>
</comment>
<keyword evidence="2" id="KW-0378">Hydrolase</keyword>
<dbReference type="GO" id="GO:0005524">
    <property type="term" value="F:ATP binding"/>
    <property type="evidence" value="ECO:0007669"/>
    <property type="project" value="UniProtKB-KW"/>
</dbReference>
<dbReference type="InterPro" id="IPR014001">
    <property type="entry name" value="Helicase_ATP-bd"/>
</dbReference>
<evidence type="ECO:0000259" key="6">
    <source>
        <dbReference type="PROSITE" id="PS51194"/>
    </source>
</evidence>
<proteinExistence type="predicted"/>
<reference evidence="7 8" key="1">
    <citation type="journal article" date="2021" name="PeerJ">
        <title>Analysis of 44 Vibrio anguillarum genomes reveals high genetic diversity.</title>
        <authorList>
            <person name="Hansen M.J."/>
            <person name="Dalsgaard I."/>
        </authorList>
    </citation>
    <scope>NUCLEOTIDE SEQUENCE [LARGE SCALE GENOMIC DNA]</scope>
    <source>
        <strain evidence="7 8">17-16730-2A</strain>
    </source>
</reference>
<evidence type="ECO:0000313" key="7">
    <source>
        <dbReference type="EMBL" id="MBF4273668.1"/>
    </source>
</evidence>
<dbReference type="PROSITE" id="PS51194">
    <property type="entry name" value="HELICASE_CTER"/>
    <property type="match status" value="1"/>
</dbReference>
<dbReference type="SMART" id="SM00487">
    <property type="entry name" value="DEXDc"/>
    <property type="match status" value="1"/>
</dbReference>
<dbReference type="RefSeq" id="WP_013856836.1">
    <property type="nucleotide sequence ID" value="NZ_CP020534.1"/>
</dbReference>
<feature type="domain" description="Helicase C-terminal" evidence="6">
    <location>
        <begin position="400"/>
        <end position="556"/>
    </location>
</feature>
<feature type="domain" description="Helicase ATP-binding" evidence="5">
    <location>
        <begin position="144"/>
        <end position="312"/>
    </location>
</feature>
<dbReference type="PANTHER" id="PTHR47961:SF8">
    <property type="entry name" value="DEXH-BOX ATP-DEPENDENT RNA HELICASE DEXH15 CHLOROPLASTIC"/>
    <property type="match status" value="1"/>
</dbReference>
<dbReference type="SMART" id="SM00490">
    <property type="entry name" value="HELICc"/>
    <property type="match status" value="1"/>
</dbReference>
<dbReference type="PANTHER" id="PTHR47961">
    <property type="entry name" value="DNA POLYMERASE THETA, PUTATIVE (AFU_ORTHOLOGUE AFUA_1G05260)-RELATED"/>
    <property type="match status" value="1"/>
</dbReference>
<dbReference type="InterPro" id="IPR001650">
    <property type="entry name" value="Helicase_C-like"/>
</dbReference>
<keyword evidence="1" id="KW-0547">Nucleotide-binding</keyword>
<name>A0AAW4AV92_VIBAN</name>
<dbReference type="Proteomes" id="UP000722957">
    <property type="component" value="Unassembled WGS sequence"/>
</dbReference>
<dbReference type="AlphaFoldDB" id="A0AAW4AV92"/>
<dbReference type="PROSITE" id="PS51192">
    <property type="entry name" value="HELICASE_ATP_BIND_1"/>
    <property type="match status" value="1"/>
</dbReference>
<dbReference type="InterPro" id="IPR011545">
    <property type="entry name" value="DEAD/DEAH_box_helicase_dom"/>
</dbReference>
<protein>
    <submittedName>
        <fullName evidence="7">DEAD/DEAH box helicase</fullName>
    </submittedName>
</protein>
<accession>A0AAW4AV92</accession>
<dbReference type="Pfam" id="PF00270">
    <property type="entry name" value="DEAD"/>
    <property type="match status" value="1"/>
</dbReference>
<dbReference type="SUPFAM" id="SSF52540">
    <property type="entry name" value="P-loop containing nucleoside triphosphate hydrolases"/>
    <property type="match status" value="1"/>
</dbReference>